<dbReference type="Proteomes" id="UP000507470">
    <property type="component" value="Unassembled WGS sequence"/>
</dbReference>
<keyword evidence="3" id="KW-1185">Reference proteome</keyword>
<accession>A0A6J8BTZ6</accession>
<organism evidence="2 3">
    <name type="scientific">Mytilus coruscus</name>
    <name type="common">Sea mussel</name>
    <dbReference type="NCBI Taxonomy" id="42192"/>
    <lineage>
        <taxon>Eukaryota</taxon>
        <taxon>Metazoa</taxon>
        <taxon>Spiralia</taxon>
        <taxon>Lophotrochozoa</taxon>
        <taxon>Mollusca</taxon>
        <taxon>Bivalvia</taxon>
        <taxon>Autobranchia</taxon>
        <taxon>Pteriomorphia</taxon>
        <taxon>Mytilida</taxon>
        <taxon>Mytiloidea</taxon>
        <taxon>Mytilidae</taxon>
        <taxon>Mytilinae</taxon>
        <taxon>Mytilus</taxon>
    </lineage>
</organism>
<keyword evidence="1" id="KW-1133">Transmembrane helix</keyword>
<dbReference type="EMBL" id="CACVKT020003973">
    <property type="protein sequence ID" value="CAC5387132.1"/>
    <property type="molecule type" value="Genomic_DNA"/>
</dbReference>
<feature type="transmembrane region" description="Helical" evidence="1">
    <location>
        <begin position="222"/>
        <end position="243"/>
    </location>
</feature>
<evidence type="ECO:0000313" key="3">
    <source>
        <dbReference type="Proteomes" id="UP000507470"/>
    </source>
</evidence>
<protein>
    <submittedName>
        <fullName evidence="2">Uncharacterized protein</fullName>
    </submittedName>
</protein>
<dbReference type="OrthoDB" id="6109749at2759"/>
<keyword evidence="1" id="KW-0812">Transmembrane</keyword>
<evidence type="ECO:0000313" key="2">
    <source>
        <dbReference type="EMBL" id="CAC5387132.1"/>
    </source>
</evidence>
<proteinExistence type="predicted"/>
<reference evidence="2 3" key="1">
    <citation type="submission" date="2020-06" db="EMBL/GenBank/DDBJ databases">
        <authorList>
            <person name="Li R."/>
            <person name="Bekaert M."/>
        </authorList>
    </citation>
    <scope>NUCLEOTIDE SEQUENCE [LARGE SCALE GENOMIC DNA]</scope>
    <source>
        <strain evidence="3">wild</strain>
    </source>
</reference>
<name>A0A6J8BTZ6_MYTCO</name>
<sequence>MAAFYIASTAKVFWQLGQEVIELGKPLILQCTILGLDYIPKDKSRQWTGEINNRLFTFNGVSTCPSNYTEILEPPKTFKIYFNSTSIYNLNCPYSCRVGTMFDEKFLTVNESNFVYMPTARTTKLIESYNGSYMLNFNIEKVYPKPTCHITVGESMFNSSMVTEQKQGFLYNITYYYKLSKETQYCGEYLSVRCIVSSRHNRLYNYTVGQLKQCQSGKNSHATAVIVAVCVAIPALLVILLLVSNIHSICKRKKLDENNTRYHAVSLDTDTKAVSLHIQHT</sequence>
<gene>
    <name evidence="2" type="ORF">MCOR_22503</name>
</gene>
<evidence type="ECO:0000256" key="1">
    <source>
        <dbReference type="SAM" id="Phobius"/>
    </source>
</evidence>
<dbReference type="AlphaFoldDB" id="A0A6J8BTZ6"/>
<keyword evidence="1" id="KW-0472">Membrane</keyword>